<reference evidence="3" key="1">
    <citation type="journal article" date="2019" name="Int. J. Syst. Evol. Microbiol.">
        <title>The Global Catalogue of Microorganisms (GCM) 10K type strain sequencing project: providing services to taxonomists for standard genome sequencing and annotation.</title>
        <authorList>
            <consortium name="The Broad Institute Genomics Platform"/>
            <consortium name="The Broad Institute Genome Sequencing Center for Infectious Disease"/>
            <person name="Wu L."/>
            <person name="Ma J."/>
        </authorList>
    </citation>
    <scope>NUCLEOTIDE SEQUENCE [LARGE SCALE GENOMIC DNA]</scope>
    <source>
        <strain evidence="3">CCM 8897</strain>
    </source>
</reference>
<evidence type="ECO:0000256" key="1">
    <source>
        <dbReference type="SAM" id="Phobius"/>
    </source>
</evidence>
<evidence type="ECO:0000313" key="3">
    <source>
        <dbReference type="Proteomes" id="UP001596310"/>
    </source>
</evidence>
<dbReference type="Proteomes" id="UP001596310">
    <property type="component" value="Unassembled WGS sequence"/>
</dbReference>
<keyword evidence="3" id="KW-1185">Reference proteome</keyword>
<organism evidence="2 3">
    <name type="scientific">Lapidilactobacillus achengensis</name>
    <dbReference type="NCBI Taxonomy" id="2486000"/>
    <lineage>
        <taxon>Bacteria</taxon>
        <taxon>Bacillati</taxon>
        <taxon>Bacillota</taxon>
        <taxon>Bacilli</taxon>
        <taxon>Lactobacillales</taxon>
        <taxon>Lactobacillaceae</taxon>
        <taxon>Lapidilactobacillus</taxon>
    </lineage>
</organism>
<name>A0ABW1UPI1_9LACO</name>
<protein>
    <submittedName>
        <fullName evidence="2">Uncharacterized protein</fullName>
    </submittedName>
</protein>
<dbReference type="EMBL" id="JBHSSM010000022">
    <property type="protein sequence ID" value="MFC6315849.1"/>
    <property type="molecule type" value="Genomic_DNA"/>
</dbReference>
<comment type="caution">
    <text evidence="2">The sequence shown here is derived from an EMBL/GenBank/DDBJ whole genome shotgun (WGS) entry which is preliminary data.</text>
</comment>
<proteinExistence type="predicted"/>
<keyword evidence="1" id="KW-0472">Membrane</keyword>
<accession>A0ABW1UPI1</accession>
<feature type="transmembrane region" description="Helical" evidence="1">
    <location>
        <begin position="235"/>
        <end position="254"/>
    </location>
</feature>
<sequence length="257" mass="30051">MTTLLNPFVDVVNQINGFPERPKGRYFNGLTPELHERYRVKKVKLYITLQKALQEVDKILEPDEKIVNMMPVTNENGSNAATSGVMGMYAAKTATAADYIKEQDSLRDNRLMIFTDRRMIFFVMIEFIDDPTVYYSYYYDRIPVLKLKKHRESIPADNNRPWRRNVLHWYTLDFQTTDKRVFTEILNVENAELFKRNLLMIPNMAKIEISDSVFRGTKFDYIFSNINFGIHANNVIFIGMGIILGIALIVYLLIHFL</sequence>
<dbReference type="RefSeq" id="WP_125599781.1">
    <property type="nucleotide sequence ID" value="NZ_JBHSSM010000022.1"/>
</dbReference>
<gene>
    <name evidence="2" type="ORF">ACFQHW_09780</name>
</gene>
<keyword evidence="1" id="KW-1133">Transmembrane helix</keyword>
<keyword evidence="1" id="KW-0812">Transmembrane</keyword>
<evidence type="ECO:0000313" key="2">
    <source>
        <dbReference type="EMBL" id="MFC6315849.1"/>
    </source>
</evidence>